<feature type="transmembrane region" description="Helical" evidence="1">
    <location>
        <begin position="16"/>
        <end position="37"/>
    </location>
</feature>
<dbReference type="HOGENOM" id="CLU_065159_0_0_5"/>
<sequence length="364" mass="40960">MNVKRRLSFFYGIFRYYFRALLVIVGSYQLSFMPLYAQLEPGDRGIPPVETTENLLVSGLRVDVSASSGETARLIGWRLAERRAWQLLWAKRNDFDRDETLKDSETPFSDRKLDSIVSSIVVEKEEIGPNRYIATLGVEFDRARGGALLGLRKDRHRSPPMLLVPVTWTAGAPISFEWRNAWQKAWAEFKTIHSHIAYIRPTGDNLDPILLNTTQLGSHNKAQWQSILEQYGASGLLVPEIHIHYSWPNGPVSVLFLAKYGIDQKILARFTLKSTSDDNLPMLLKAGVEHIDAIYMMALFGGNLGDDQTFISIEAPASEVATFTQKIMTKPVESYNQNPPVKNTDHANPIPVVKRKVAPLAPTP</sequence>
<evidence type="ECO:0008006" key="4">
    <source>
        <dbReference type="Google" id="ProtNLM"/>
    </source>
</evidence>
<name>F8EVV3_ZYMMT</name>
<evidence type="ECO:0000256" key="1">
    <source>
        <dbReference type="SAM" id="Phobius"/>
    </source>
</evidence>
<keyword evidence="1" id="KW-0472">Membrane</keyword>
<keyword evidence="1" id="KW-0812">Transmembrane</keyword>
<dbReference type="eggNOG" id="COG3249">
    <property type="taxonomic scope" value="Bacteria"/>
</dbReference>
<keyword evidence="1" id="KW-1133">Transmembrane helix</keyword>
<organism evidence="2 3">
    <name type="scientific">Zymomonas mobilis subsp. pomaceae (strain ATCC 29192 / DSM 22645 / JCM 10191 / CCUG 17912 / NBRC 13757 / NCIMB 11200 / NRRL B-4491 / Barker I)</name>
    <dbReference type="NCBI Taxonomy" id="579138"/>
    <lineage>
        <taxon>Bacteria</taxon>
        <taxon>Pseudomonadati</taxon>
        <taxon>Pseudomonadota</taxon>
        <taxon>Alphaproteobacteria</taxon>
        <taxon>Sphingomonadales</taxon>
        <taxon>Zymomonadaceae</taxon>
        <taxon>Zymomonas</taxon>
    </lineage>
</organism>
<dbReference type="Proteomes" id="UP000000491">
    <property type="component" value="Chromosome"/>
</dbReference>
<evidence type="ECO:0000313" key="3">
    <source>
        <dbReference type="Proteomes" id="UP000000491"/>
    </source>
</evidence>
<evidence type="ECO:0000313" key="2">
    <source>
        <dbReference type="EMBL" id="AEI37430.1"/>
    </source>
</evidence>
<dbReference type="AlphaFoldDB" id="F8EVV3"/>
<dbReference type="EMBL" id="CP002865">
    <property type="protein sequence ID" value="AEI37430.1"/>
    <property type="molecule type" value="Genomic_DNA"/>
</dbReference>
<gene>
    <name evidence="2" type="ordered locus">Zymop_0528</name>
</gene>
<dbReference type="KEGG" id="zmp:Zymop_0528"/>
<protein>
    <recommendedName>
        <fullName evidence="4">DUF2066 domain-containing protein</fullName>
    </recommendedName>
</protein>
<reference evidence="2 3" key="1">
    <citation type="journal article" date="2011" name="J. Bacteriol.">
        <title>Genome sequence of the ethanol-producing Zymomonas mobilis subsp. pomaceae lectotype strain ATCC 29192.</title>
        <authorList>
            <person name="Kouvelis V.N."/>
            <person name="Davenport K.W."/>
            <person name="Brettin T.S."/>
            <person name="Bruce D."/>
            <person name="Detter C."/>
            <person name="Han C.S."/>
            <person name="Nolan M."/>
            <person name="Tapia R."/>
            <person name="Damoulaki A."/>
            <person name="Kyrpides N.C."/>
            <person name="Typas M.A."/>
            <person name="Pappas K.M."/>
        </authorList>
    </citation>
    <scope>NUCLEOTIDE SEQUENCE [LARGE SCALE GENOMIC DNA]</scope>
    <source>
        <strain evidence="3">ATCC 29192 / DSM 22645 / JCM 10191 / CCUG 17912 / NBRC 13757 / NCIMB 11200 / NRRL B-4491 / Barker I</strain>
    </source>
</reference>
<dbReference type="STRING" id="579138.Zymop_0528"/>
<proteinExistence type="predicted"/>
<accession>F8EVV3</accession>
<dbReference type="PATRIC" id="fig|579138.3.peg.557"/>